<organism evidence="2 3">
    <name type="scientific">Parathielavia appendiculata</name>
    <dbReference type="NCBI Taxonomy" id="2587402"/>
    <lineage>
        <taxon>Eukaryota</taxon>
        <taxon>Fungi</taxon>
        <taxon>Dikarya</taxon>
        <taxon>Ascomycota</taxon>
        <taxon>Pezizomycotina</taxon>
        <taxon>Sordariomycetes</taxon>
        <taxon>Sordariomycetidae</taxon>
        <taxon>Sordariales</taxon>
        <taxon>Chaetomiaceae</taxon>
        <taxon>Parathielavia</taxon>
    </lineage>
</organism>
<evidence type="ECO:0000313" key="2">
    <source>
        <dbReference type="EMBL" id="KAK4124791.1"/>
    </source>
</evidence>
<sequence>MIHLLLALPALLGTILLAAANFLCQPADQQPRPLPNLQHARHCPGLSRQHRAIIIHYHHHLNNRLGPRPHLRWRNHRSGHGPHLRLNFRANHHHHQSNPDSAEESDESHGYVDKALVTNSRCKRPRCRCSRRNAVEIAEIDEQRERNGCKKCNRGGKKKKNEA</sequence>
<feature type="signal peptide" evidence="1">
    <location>
        <begin position="1"/>
        <end position="20"/>
    </location>
</feature>
<keyword evidence="1" id="KW-0732">Signal</keyword>
<accession>A0AAN6Z4D7</accession>
<dbReference type="RefSeq" id="XP_062648562.1">
    <property type="nucleotide sequence ID" value="XM_062796202.1"/>
</dbReference>
<comment type="caution">
    <text evidence="2">The sequence shown here is derived from an EMBL/GenBank/DDBJ whole genome shotgun (WGS) entry which is preliminary data.</text>
</comment>
<reference evidence="2" key="2">
    <citation type="submission" date="2023-05" db="EMBL/GenBank/DDBJ databases">
        <authorList>
            <consortium name="Lawrence Berkeley National Laboratory"/>
            <person name="Steindorff A."/>
            <person name="Hensen N."/>
            <person name="Bonometti L."/>
            <person name="Westerberg I."/>
            <person name="Brannstrom I.O."/>
            <person name="Guillou S."/>
            <person name="Cros-Aarteil S."/>
            <person name="Calhoun S."/>
            <person name="Haridas S."/>
            <person name="Kuo A."/>
            <person name="Mondo S."/>
            <person name="Pangilinan J."/>
            <person name="Riley R."/>
            <person name="Labutti K."/>
            <person name="Andreopoulos B."/>
            <person name="Lipzen A."/>
            <person name="Chen C."/>
            <person name="Yanf M."/>
            <person name="Daum C."/>
            <person name="Ng V."/>
            <person name="Clum A."/>
            <person name="Ohm R."/>
            <person name="Martin F."/>
            <person name="Silar P."/>
            <person name="Natvig D."/>
            <person name="Lalanne C."/>
            <person name="Gautier V."/>
            <person name="Ament-Velasquez S.L."/>
            <person name="Kruys A."/>
            <person name="Hutchinson M.I."/>
            <person name="Powell A.J."/>
            <person name="Barry K."/>
            <person name="Miller A.N."/>
            <person name="Grigoriev I.V."/>
            <person name="Debuchy R."/>
            <person name="Gladieux P."/>
            <person name="Thoren M.H."/>
            <person name="Johannesson H."/>
        </authorList>
    </citation>
    <scope>NUCLEOTIDE SEQUENCE</scope>
    <source>
        <strain evidence="2">CBS 731.68</strain>
    </source>
</reference>
<dbReference type="GeneID" id="87832970"/>
<proteinExistence type="predicted"/>
<keyword evidence="3" id="KW-1185">Reference proteome</keyword>
<feature type="chain" id="PRO_5042964636" evidence="1">
    <location>
        <begin position="21"/>
        <end position="163"/>
    </location>
</feature>
<evidence type="ECO:0000256" key="1">
    <source>
        <dbReference type="SAM" id="SignalP"/>
    </source>
</evidence>
<evidence type="ECO:0000313" key="3">
    <source>
        <dbReference type="Proteomes" id="UP001302602"/>
    </source>
</evidence>
<dbReference type="AlphaFoldDB" id="A0AAN6Z4D7"/>
<dbReference type="EMBL" id="MU853226">
    <property type="protein sequence ID" value="KAK4124791.1"/>
    <property type="molecule type" value="Genomic_DNA"/>
</dbReference>
<dbReference type="Proteomes" id="UP001302602">
    <property type="component" value="Unassembled WGS sequence"/>
</dbReference>
<name>A0AAN6Z4D7_9PEZI</name>
<gene>
    <name evidence="2" type="ORF">N657DRAFT_679614</name>
</gene>
<reference evidence="2" key="1">
    <citation type="journal article" date="2023" name="Mol. Phylogenet. Evol.">
        <title>Genome-scale phylogeny and comparative genomics of the fungal order Sordariales.</title>
        <authorList>
            <person name="Hensen N."/>
            <person name="Bonometti L."/>
            <person name="Westerberg I."/>
            <person name="Brannstrom I.O."/>
            <person name="Guillou S."/>
            <person name="Cros-Aarteil S."/>
            <person name="Calhoun S."/>
            <person name="Haridas S."/>
            <person name="Kuo A."/>
            <person name="Mondo S."/>
            <person name="Pangilinan J."/>
            <person name="Riley R."/>
            <person name="LaButti K."/>
            <person name="Andreopoulos B."/>
            <person name="Lipzen A."/>
            <person name="Chen C."/>
            <person name="Yan M."/>
            <person name="Daum C."/>
            <person name="Ng V."/>
            <person name="Clum A."/>
            <person name="Steindorff A."/>
            <person name="Ohm R.A."/>
            <person name="Martin F."/>
            <person name="Silar P."/>
            <person name="Natvig D.O."/>
            <person name="Lalanne C."/>
            <person name="Gautier V."/>
            <person name="Ament-Velasquez S.L."/>
            <person name="Kruys A."/>
            <person name="Hutchinson M.I."/>
            <person name="Powell A.J."/>
            <person name="Barry K."/>
            <person name="Miller A.N."/>
            <person name="Grigoriev I.V."/>
            <person name="Debuchy R."/>
            <person name="Gladieux P."/>
            <person name="Hiltunen Thoren M."/>
            <person name="Johannesson H."/>
        </authorList>
    </citation>
    <scope>NUCLEOTIDE SEQUENCE</scope>
    <source>
        <strain evidence="2">CBS 731.68</strain>
    </source>
</reference>
<protein>
    <submittedName>
        <fullName evidence="2">Uncharacterized protein</fullName>
    </submittedName>
</protein>